<feature type="transmembrane region" description="Helical" evidence="7">
    <location>
        <begin position="374"/>
        <end position="394"/>
    </location>
</feature>
<evidence type="ECO:0000313" key="9">
    <source>
        <dbReference type="EMBL" id="OBR63788.1"/>
    </source>
</evidence>
<dbReference type="InterPro" id="IPR005829">
    <property type="entry name" value="Sugar_transporter_CS"/>
</dbReference>
<organism evidence="9 10">
    <name type="scientific">Paenibacillus oryzae</name>
    <dbReference type="NCBI Taxonomy" id="1844972"/>
    <lineage>
        <taxon>Bacteria</taxon>
        <taxon>Bacillati</taxon>
        <taxon>Bacillota</taxon>
        <taxon>Bacilli</taxon>
        <taxon>Bacillales</taxon>
        <taxon>Paenibacillaceae</taxon>
        <taxon>Paenibacillus</taxon>
    </lineage>
</organism>
<comment type="caution">
    <text evidence="9">The sequence shown here is derived from an EMBL/GenBank/DDBJ whole genome shotgun (WGS) entry which is preliminary data.</text>
</comment>
<dbReference type="InterPro" id="IPR050189">
    <property type="entry name" value="MFS_Efflux_Transporters"/>
</dbReference>
<evidence type="ECO:0000256" key="4">
    <source>
        <dbReference type="ARBA" id="ARBA00022692"/>
    </source>
</evidence>
<dbReference type="Proteomes" id="UP000092024">
    <property type="component" value="Unassembled WGS sequence"/>
</dbReference>
<dbReference type="Pfam" id="PF07690">
    <property type="entry name" value="MFS_1"/>
    <property type="match status" value="1"/>
</dbReference>
<evidence type="ECO:0000256" key="7">
    <source>
        <dbReference type="SAM" id="Phobius"/>
    </source>
</evidence>
<dbReference type="PANTHER" id="PTHR43124">
    <property type="entry name" value="PURINE EFFLUX PUMP PBUE"/>
    <property type="match status" value="1"/>
</dbReference>
<keyword evidence="5 7" id="KW-1133">Transmembrane helix</keyword>
<dbReference type="PROSITE" id="PS00217">
    <property type="entry name" value="SUGAR_TRANSPORT_2"/>
    <property type="match status" value="1"/>
</dbReference>
<gene>
    <name evidence="9" type="ORF">A7K91_17905</name>
</gene>
<dbReference type="PANTHER" id="PTHR43124:SF3">
    <property type="entry name" value="CHLORAMPHENICOL EFFLUX PUMP RV0191"/>
    <property type="match status" value="1"/>
</dbReference>
<reference evidence="9 10" key="1">
    <citation type="submission" date="2016-05" db="EMBL/GenBank/DDBJ databases">
        <title>Paenibacillus oryzae. sp. nov., isolated from the rice root.</title>
        <authorList>
            <person name="Zhang J."/>
            <person name="Zhang X."/>
        </authorList>
    </citation>
    <scope>NUCLEOTIDE SEQUENCE [LARGE SCALE GENOMIC DNA]</scope>
    <source>
        <strain evidence="9 10">1DrF-4</strain>
    </source>
</reference>
<keyword evidence="6 7" id="KW-0472">Membrane</keyword>
<dbReference type="InterPro" id="IPR036259">
    <property type="entry name" value="MFS_trans_sf"/>
</dbReference>
<dbReference type="RefSeq" id="WP_068685742.1">
    <property type="nucleotide sequence ID" value="NZ_LYPA01000069.1"/>
</dbReference>
<evidence type="ECO:0000256" key="2">
    <source>
        <dbReference type="ARBA" id="ARBA00022448"/>
    </source>
</evidence>
<accession>A0A1A5YDX6</accession>
<protein>
    <submittedName>
        <fullName evidence="9">MFS transporter</fullName>
    </submittedName>
</protein>
<feature type="transmembrane region" description="Helical" evidence="7">
    <location>
        <begin position="217"/>
        <end position="239"/>
    </location>
</feature>
<dbReference type="GO" id="GO:0005886">
    <property type="term" value="C:plasma membrane"/>
    <property type="evidence" value="ECO:0007669"/>
    <property type="project" value="UniProtKB-SubCell"/>
</dbReference>
<dbReference type="STRING" id="1844972.A7K91_17905"/>
<evidence type="ECO:0000256" key="3">
    <source>
        <dbReference type="ARBA" id="ARBA00022475"/>
    </source>
</evidence>
<feature type="transmembrane region" description="Helical" evidence="7">
    <location>
        <begin position="309"/>
        <end position="334"/>
    </location>
</feature>
<keyword evidence="3" id="KW-1003">Cell membrane</keyword>
<evidence type="ECO:0000256" key="6">
    <source>
        <dbReference type="ARBA" id="ARBA00023136"/>
    </source>
</evidence>
<sequence>MEKKKRDLAALATIPLIMTLANSMLIPVLPLMQKKLGITAVQTSLIITVYAAISILCIPIAGYLSDRYGRKKIILMGLSITAVGGAVSGLGAWLLEGGAYWTILGGRFIQGIGAAGAFPIVLPLVGDMFKSEDEVSSSLGMIETSNTFGKVVSPVLGSALAMAIWFLPLAVIPVFSLISILAVAVFVKAPKQKESEQLHISAFLQKLKDTLKQKGSWLYAIFIIGCLAMFIMFGFLYFLSNSLEDVYHIKDIKKGLVLAIPLFAICSSSFAAGKLIGQNKTRMKWFTIIGLLALAVIMIVCGLGKSNSLVLLIILLFVGGVGIGAALPSLDALITEGVQKEERGTITSLYSSARFIGVAAGPLVASTLMKQEQWLFYLFAALAFGSCLLSLFAIRPQKE</sequence>
<feature type="transmembrane region" description="Helical" evidence="7">
    <location>
        <begin position="107"/>
        <end position="126"/>
    </location>
</feature>
<dbReference type="InterPro" id="IPR011701">
    <property type="entry name" value="MFS"/>
</dbReference>
<feature type="transmembrane region" description="Helical" evidence="7">
    <location>
        <begin position="255"/>
        <end position="273"/>
    </location>
</feature>
<feature type="transmembrane region" description="Helical" evidence="7">
    <location>
        <begin position="39"/>
        <end position="61"/>
    </location>
</feature>
<proteinExistence type="predicted"/>
<dbReference type="InterPro" id="IPR020846">
    <property type="entry name" value="MFS_dom"/>
</dbReference>
<dbReference type="PROSITE" id="PS00216">
    <property type="entry name" value="SUGAR_TRANSPORT_1"/>
    <property type="match status" value="1"/>
</dbReference>
<evidence type="ECO:0000256" key="1">
    <source>
        <dbReference type="ARBA" id="ARBA00004651"/>
    </source>
</evidence>
<dbReference type="GO" id="GO:0022857">
    <property type="term" value="F:transmembrane transporter activity"/>
    <property type="evidence" value="ECO:0007669"/>
    <property type="project" value="InterPro"/>
</dbReference>
<dbReference type="CDD" id="cd17474">
    <property type="entry name" value="MFS_YfmO_like"/>
    <property type="match status" value="1"/>
</dbReference>
<feature type="domain" description="Major facilitator superfamily (MFS) profile" evidence="8">
    <location>
        <begin position="7"/>
        <end position="398"/>
    </location>
</feature>
<evidence type="ECO:0000259" key="8">
    <source>
        <dbReference type="PROSITE" id="PS50850"/>
    </source>
</evidence>
<feature type="transmembrane region" description="Helical" evidence="7">
    <location>
        <begin position="73"/>
        <end position="95"/>
    </location>
</feature>
<feature type="transmembrane region" description="Helical" evidence="7">
    <location>
        <begin position="285"/>
        <end position="303"/>
    </location>
</feature>
<dbReference type="Gene3D" id="1.20.1250.20">
    <property type="entry name" value="MFS general substrate transporter like domains"/>
    <property type="match status" value="1"/>
</dbReference>
<dbReference type="PROSITE" id="PS50850">
    <property type="entry name" value="MFS"/>
    <property type="match status" value="1"/>
</dbReference>
<keyword evidence="4 7" id="KW-0812">Transmembrane</keyword>
<dbReference type="OrthoDB" id="2986280at2"/>
<keyword evidence="2" id="KW-0813">Transport</keyword>
<dbReference type="EMBL" id="LYPA01000069">
    <property type="protein sequence ID" value="OBR63788.1"/>
    <property type="molecule type" value="Genomic_DNA"/>
</dbReference>
<name>A0A1A5YDX6_9BACL</name>
<evidence type="ECO:0000256" key="5">
    <source>
        <dbReference type="ARBA" id="ARBA00022989"/>
    </source>
</evidence>
<keyword evidence="10" id="KW-1185">Reference proteome</keyword>
<dbReference type="SUPFAM" id="SSF103473">
    <property type="entry name" value="MFS general substrate transporter"/>
    <property type="match status" value="1"/>
</dbReference>
<dbReference type="AlphaFoldDB" id="A0A1A5YDX6"/>
<feature type="transmembrane region" description="Helical" evidence="7">
    <location>
        <begin position="172"/>
        <end position="189"/>
    </location>
</feature>
<comment type="subcellular location">
    <subcellularLocation>
        <location evidence="1">Cell membrane</location>
        <topology evidence="1">Multi-pass membrane protein</topology>
    </subcellularLocation>
</comment>
<evidence type="ECO:0000313" key="10">
    <source>
        <dbReference type="Proteomes" id="UP000092024"/>
    </source>
</evidence>